<dbReference type="RefSeq" id="WP_222419792.1">
    <property type="nucleotide sequence ID" value="NZ_JAAXEP010000010.1"/>
</dbReference>
<evidence type="ECO:0000313" key="3">
    <source>
        <dbReference type="Proteomes" id="UP000825699"/>
    </source>
</evidence>
<name>A0AAJ1EF89_RHILE</name>
<comment type="caution">
    <text evidence="2">The sequence shown here is derived from an EMBL/GenBank/DDBJ whole genome shotgun (WGS) entry which is preliminary data.</text>
</comment>
<sequence>MNTQAKKNIRQAFPVIAFGSREWEATQAAARWVESGAQTFHTSLISLDLLSIAQRCLMDGETLEAAGEVGPYGTAAQQRAWAAGQLAAACYAIHAAEALTEERRAAAARIAYLEKKVELLRAETRAAARFKDIVVPFRKPRAKSVDWDAA</sequence>
<feature type="coiled-coil region" evidence="1">
    <location>
        <begin position="96"/>
        <end position="123"/>
    </location>
</feature>
<dbReference type="EMBL" id="JAAXEP010000010">
    <property type="protein sequence ID" value="MBY5630413.1"/>
    <property type="molecule type" value="Genomic_DNA"/>
</dbReference>
<gene>
    <name evidence="2" type="ORF">HFO42_20200</name>
</gene>
<protein>
    <submittedName>
        <fullName evidence="2">Uncharacterized protein</fullName>
    </submittedName>
</protein>
<proteinExistence type="predicted"/>
<organism evidence="2 3">
    <name type="scientific">Rhizobium leguminosarum</name>
    <dbReference type="NCBI Taxonomy" id="384"/>
    <lineage>
        <taxon>Bacteria</taxon>
        <taxon>Pseudomonadati</taxon>
        <taxon>Pseudomonadota</taxon>
        <taxon>Alphaproteobacteria</taxon>
        <taxon>Hyphomicrobiales</taxon>
        <taxon>Rhizobiaceae</taxon>
        <taxon>Rhizobium/Agrobacterium group</taxon>
        <taxon>Rhizobium</taxon>
    </lineage>
</organism>
<dbReference type="AlphaFoldDB" id="A0AAJ1EF89"/>
<evidence type="ECO:0000256" key="1">
    <source>
        <dbReference type="SAM" id="Coils"/>
    </source>
</evidence>
<dbReference type="Proteomes" id="UP000825699">
    <property type="component" value="Unassembled WGS sequence"/>
</dbReference>
<evidence type="ECO:0000313" key="2">
    <source>
        <dbReference type="EMBL" id="MBY5630413.1"/>
    </source>
</evidence>
<accession>A0AAJ1EF89</accession>
<keyword evidence="1" id="KW-0175">Coiled coil</keyword>
<reference evidence="2" key="1">
    <citation type="submission" date="2020-04" db="EMBL/GenBank/DDBJ databases">
        <title>Global-level population genomics supports evidence of horizontal gene transfer on evolution of Rhizobia in Lentils.</title>
        <authorList>
            <person name="Gai Y."/>
            <person name="Cook D."/>
            <person name="Riely B."/>
        </authorList>
    </citation>
    <scope>NUCLEOTIDE SEQUENCE</scope>
    <source>
        <strain evidence="2">Derici101B</strain>
    </source>
</reference>